<protein>
    <submittedName>
        <fullName evidence="1">Uncharacterized protein</fullName>
    </submittedName>
</protein>
<reference evidence="1 2" key="1">
    <citation type="submission" date="2021-03" db="EMBL/GenBank/DDBJ databases">
        <title>Oceanisphaera sp. nov., isolated from the intestine.</title>
        <authorList>
            <person name="Zhao L.-H."/>
            <person name="Shi L.-F."/>
        </authorList>
    </citation>
    <scope>NUCLEOTIDE SEQUENCE [LARGE SCALE GENOMIC DNA]</scope>
    <source>
        <strain evidence="1 2">DM8</strain>
    </source>
</reference>
<dbReference type="RefSeq" id="WP_208004944.1">
    <property type="nucleotide sequence ID" value="NZ_JAGDFX010000005.1"/>
</dbReference>
<name>A0ABS3NF21_9GAMM</name>
<evidence type="ECO:0000313" key="1">
    <source>
        <dbReference type="EMBL" id="MBO1519117.1"/>
    </source>
</evidence>
<keyword evidence="2" id="KW-1185">Reference proteome</keyword>
<proteinExistence type="predicted"/>
<gene>
    <name evidence="1" type="ORF">J3U76_05650</name>
</gene>
<organism evidence="1 2">
    <name type="scientific">Oceanisphaera pacifica</name>
    <dbReference type="NCBI Taxonomy" id="2818389"/>
    <lineage>
        <taxon>Bacteria</taxon>
        <taxon>Pseudomonadati</taxon>
        <taxon>Pseudomonadota</taxon>
        <taxon>Gammaproteobacteria</taxon>
        <taxon>Aeromonadales</taxon>
        <taxon>Aeromonadaceae</taxon>
        <taxon>Oceanisphaera</taxon>
    </lineage>
</organism>
<evidence type="ECO:0000313" key="2">
    <source>
        <dbReference type="Proteomes" id="UP000664882"/>
    </source>
</evidence>
<dbReference type="EMBL" id="JAGDFX010000005">
    <property type="protein sequence ID" value="MBO1519117.1"/>
    <property type="molecule type" value="Genomic_DNA"/>
</dbReference>
<comment type="caution">
    <text evidence="1">The sequence shown here is derived from an EMBL/GenBank/DDBJ whole genome shotgun (WGS) entry which is preliminary data.</text>
</comment>
<accession>A0ABS3NF21</accession>
<sequence length="357" mass="39817">MPTSYGHQLDTLLERFNFHFTKSQIKQVMATKSRSKDDFKNDVLTGIAGNQDLKNKINELGLLALQLDTRQVEVFNINVDATKAALDSLFTTVQLTTEALINDAFPFPIENKSRLTALRTGTVYPVLADTVTMGTDLYNRLVVCTVVDKEVEEPVPAAHLSQTGQQCQNDDITYTMKRKIRTQLFHVVYWCSDLSQLILSVDRNVLSLTATQDQLFALRQFLMTKGVDSGNATNVFGAIEPLYNAADGYVTKLGHVTTDGNPVRIPLKSKQKCLKEDHYHQAGEGGGHVHAKFAVAKKWEFKVDDTTRTVDIEIGLMGQPKMLDTAQPLTDFSINKSKRLEDLSFAIDKVLSHVPNP</sequence>
<dbReference type="Proteomes" id="UP000664882">
    <property type="component" value="Unassembled WGS sequence"/>
</dbReference>